<comment type="caution">
    <text evidence="1">The sequence shown here is derived from an EMBL/GenBank/DDBJ whole genome shotgun (WGS) entry which is preliminary data.</text>
</comment>
<name>A0A8J7U699_9BACT</name>
<gene>
    <name evidence="1" type="ORF">J3U88_33285</name>
</gene>
<dbReference type="Proteomes" id="UP000664417">
    <property type="component" value="Unassembled WGS sequence"/>
</dbReference>
<evidence type="ECO:0000313" key="1">
    <source>
        <dbReference type="EMBL" id="MBO1323388.1"/>
    </source>
</evidence>
<keyword evidence="2" id="KW-1185">Reference proteome</keyword>
<dbReference type="RefSeq" id="WP_207863541.1">
    <property type="nucleotide sequence ID" value="NZ_JAFREP010000063.1"/>
</dbReference>
<evidence type="ECO:0000313" key="2">
    <source>
        <dbReference type="Proteomes" id="UP000664417"/>
    </source>
</evidence>
<dbReference type="EMBL" id="JAFREP010000063">
    <property type="protein sequence ID" value="MBO1323388.1"/>
    <property type="molecule type" value="Genomic_DNA"/>
</dbReference>
<proteinExistence type="predicted"/>
<dbReference type="AlphaFoldDB" id="A0A8J7U699"/>
<accession>A0A8J7U699</accession>
<protein>
    <submittedName>
        <fullName evidence="1">Uncharacterized protein</fullName>
    </submittedName>
</protein>
<sequence length="270" mass="29611">METLSLEQAWATVVPTWKRQAQQLSRLPIYRNWKQPAADALRGTRLSGLTVFFLDAHRSWLSSMALGSDLENLGLTTGRAAFGHRAVFYGPENVRFIPVFRETDIAGGLNATVPGDPIPTSSYGAFLTGLGYQIRMGSKLQLAGRLLTLPNNLDPHDAVAETVRVVCHREWARRDGAGYLGAEMLFGLVCPELGLDSSNLRTTKPLQEEIARSRPASFVSQSLVAAVMAGQLLGEALGNTRRMLFFDAMAQPSEITPPPSDFIELEDFFS</sequence>
<reference evidence="1" key="1">
    <citation type="submission" date="2021-03" db="EMBL/GenBank/DDBJ databases">
        <authorList>
            <person name="Wang G."/>
        </authorList>
    </citation>
    <scope>NUCLEOTIDE SEQUENCE</scope>
    <source>
        <strain evidence="1">KCTC 12899</strain>
    </source>
</reference>
<organism evidence="1 2">
    <name type="scientific">Acanthopleuribacter pedis</name>
    <dbReference type="NCBI Taxonomy" id="442870"/>
    <lineage>
        <taxon>Bacteria</taxon>
        <taxon>Pseudomonadati</taxon>
        <taxon>Acidobacteriota</taxon>
        <taxon>Holophagae</taxon>
        <taxon>Acanthopleuribacterales</taxon>
        <taxon>Acanthopleuribacteraceae</taxon>
        <taxon>Acanthopleuribacter</taxon>
    </lineage>
</organism>